<organism evidence="8 9">
    <name type="scientific">Streptococcus urinalis 2285-97</name>
    <dbReference type="NCBI Taxonomy" id="764291"/>
    <lineage>
        <taxon>Bacteria</taxon>
        <taxon>Bacillati</taxon>
        <taxon>Bacillota</taxon>
        <taxon>Bacilli</taxon>
        <taxon>Lactobacillales</taxon>
        <taxon>Streptococcaceae</taxon>
        <taxon>Streptococcus</taxon>
    </lineage>
</organism>
<keyword evidence="9" id="KW-1185">Reference proteome</keyword>
<dbReference type="STRING" id="764291.STRUR_2072"/>
<evidence type="ECO:0000313" key="9">
    <source>
        <dbReference type="Proteomes" id="UP000005388"/>
    </source>
</evidence>
<name>G5KED4_9STRE</name>
<dbReference type="PANTHER" id="PTHR34296:SF2">
    <property type="entry name" value="ABC TRANSPORTER GUANOSINE-BINDING PROTEIN NUPN"/>
    <property type="match status" value="1"/>
</dbReference>
<comment type="caution">
    <text evidence="8">The sequence shown here is derived from an EMBL/GenBank/DDBJ whole genome shotgun (WGS) entry which is preliminary data.</text>
</comment>
<dbReference type="InterPro" id="IPR050957">
    <property type="entry name" value="BMP_lipoprotein"/>
</dbReference>
<dbReference type="eggNOG" id="COG1744">
    <property type="taxonomic scope" value="Bacteria"/>
</dbReference>
<dbReference type="SUPFAM" id="SSF53822">
    <property type="entry name" value="Periplasmic binding protein-like I"/>
    <property type="match status" value="1"/>
</dbReference>
<keyword evidence="6" id="KW-0449">Lipoprotein</keyword>
<dbReference type="Gene3D" id="3.40.50.2300">
    <property type="match status" value="2"/>
</dbReference>
<comment type="similarity">
    <text evidence="2">Belongs to the BMP lipoprotein family.</text>
</comment>
<evidence type="ECO:0000256" key="2">
    <source>
        <dbReference type="ARBA" id="ARBA00008610"/>
    </source>
</evidence>
<dbReference type="Proteomes" id="UP000005388">
    <property type="component" value="Unassembled WGS sequence"/>
</dbReference>
<evidence type="ECO:0000313" key="8">
    <source>
        <dbReference type="EMBL" id="EHJ57342.1"/>
    </source>
</evidence>
<evidence type="ECO:0000256" key="3">
    <source>
        <dbReference type="ARBA" id="ARBA00022475"/>
    </source>
</evidence>
<gene>
    <name evidence="8" type="ORF">STRUR_2072</name>
</gene>
<evidence type="ECO:0000256" key="1">
    <source>
        <dbReference type="ARBA" id="ARBA00004193"/>
    </source>
</evidence>
<dbReference type="InterPro" id="IPR028082">
    <property type="entry name" value="Peripla_BP_I"/>
</dbReference>
<keyword evidence="5" id="KW-0472">Membrane</keyword>
<proteinExistence type="inferred from homology"/>
<dbReference type="EMBL" id="AEUZ02000001">
    <property type="protein sequence ID" value="EHJ57342.1"/>
    <property type="molecule type" value="Genomic_DNA"/>
</dbReference>
<dbReference type="Pfam" id="PF02608">
    <property type="entry name" value="Bmp"/>
    <property type="match status" value="1"/>
</dbReference>
<dbReference type="AlphaFoldDB" id="G5KED4"/>
<keyword evidence="4" id="KW-0732">Signal</keyword>
<evidence type="ECO:0000256" key="4">
    <source>
        <dbReference type="ARBA" id="ARBA00022729"/>
    </source>
</evidence>
<protein>
    <submittedName>
        <fullName evidence="8">Basic membrane protein</fullName>
    </submittedName>
</protein>
<accession>G5KED4</accession>
<dbReference type="CDD" id="cd06354">
    <property type="entry name" value="PBP1_PrnA-like"/>
    <property type="match status" value="1"/>
</dbReference>
<sequence length="346" mass="37599">MTKRITVLSALVCSTILLGSCSKRVQTNQENHVKVAMLTNQTGVDDKSFNQSAWTGLQKWAKRNHYQKGRQFDYFQSSNESEFATSINTAIASHYNLVFGIGFPFHDTIEKAAKEHKDRHFAIIDDVIPAQKNSVSIRFADNEAAYLAGVAAAKTTKTNQVGFIGGMESAVIKRFEKGYLAGVKSINSSINVRVTYLGSFSDAAKGKSIAATQYASGIDVIYQAAGASGAGIINEAKSENETRLESNKVWVIGCDSDQSSEGQYLSKDHKKANFILASSIKEVGSAIIDIIHKSKKNQFPSGKTLTYGIKESGVDLKGNQLSSDTKQVIEAAKQKIKEGQIIVPVN</sequence>
<evidence type="ECO:0000259" key="7">
    <source>
        <dbReference type="Pfam" id="PF02608"/>
    </source>
</evidence>
<dbReference type="PROSITE" id="PS51257">
    <property type="entry name" value="PROKAR_LIPOPROTEIN"/>
    <property type="match status" value="1"/>
</dbReference>
<keyword evidence="3" id="KW-1003">Cell membrane</keyword>
<evidence type="ECO:0000256" key="5">
    <source>
        <dbReference type="ARBA" id="ARBA00023136"/>
    </source>
</evidence>
<feature type="domain" description="ABC transporter substrate-binding protein PnrA-like" evidence="7">
    <location>
        <begin position="34"/>
        <end position="345"/>
    </location>
</feature>
<dbReference type="RefSeq" id="WP_006740056.1">
    <property type="nucleotide sequence ID" value="NZ_AEUZ02000001.1"/>
</dbReference>
<evidence type="ECO:0000256" key="6">
    <source>
        <dbReference type="ARBA" id="ARBA00023288"/>
    </source>
</evidence>
<comment type="subcellular location">
    <subcellularLocation>
        <location evidence="1">Cell membrane</location>
        <topology evidence="1">Lipid-anchor</topology>
    </subcellularLocation>
</comment>
<dbReference type="InterPro" id="IPR003760">
    <property type="entry name" value="PnrA-like"/>
</dbReference>
<reference evidence="8 9" key="1">
    <citation type="journal article" date="2014" name="Int. J. Syst. Evol. Microbiol.">
        <title>Phylogenomics and the dynamic genome evolution of the genus Streptococcus.</title>
        <authorList>
            <consortium name="The Broad Institute Genome Sequencing Platform"/>
            <person name="Richards V.P."/>
            <person name="Palmer S.R."/>
            <person name="Pavinski Bitar P.D."/>
            <person name="Qin X."/>
            <person name="Weinstock G.M."/>
            <person name="Highlander S.K."/>
            <person name="Town C.D."/>
            <person name="Burne R.A."/>
            <person name="Stanhope M.J."/>
        </authorList>
    </citation>
    <scope>NUCLEOTIDE SEQUENCE [LARGE SCALE GENOMIC DNA]</scope>
    <source>
        <strain evidence="8 9">2285-97</strain>
    </source>
</reference>
<dbReference type="PANTHER" id="PTHR34296">
    <property type="entry name" value="TRANSCRIPTIONAL ACTIVATOR PROTEIN MED"/>
    <property type="match status" value="1"/>
</dbReference>
<dbReference type="GO" id="GO:0005886">
    <property type="term" value="C:plasma membrane"/>
    <property type="evidence" value="ECO:0007669"/>
    <property type="project" value="UniProtKB-SubCell"/>
</dbReference>